<evidence type="ECO:0000313" key="1">
    <source>
        <dbReference type="EMBL" id="PZF85691.1"/>
    </source>
</evidence>
<keyword evidence="2" id="KW-1185">Reference proteome</keyword>
<dbReference type="AlphaFoldDB" id="A0A2W2BDI1"/>
<dbReference type="EMBL" id="POTX01000338">
    <property type="protein sequence ID" value="PZF85691.1"/>
    <property type="molecule type" value="Genomic_DNA"/>
</dbReference>
<dbReference type="OrthoDB" id="3380339at2"/>
<accession>A0A2W2BDI1</accession>
<protein>
    <submittedName>
        <fullName evidence="1">Uncharacterized protein</fullName>
    </submittedName>
</protein>
<reference evidence="1 2" key="1">
    <citation type="submission" date="2018-01" db="EMBL/GenBank/DDBJ databases">
        <title>Draft genome sequence of Jishengella endophytica.</title>
        <authorList>
            <person name="Sahin N."/>
            <person name="Ay H."/>
            <person name="Saygin H."/>
        </authorList>
    </citation>
    <scope>NUCLEOTIDE SEQUENCE [LARGE SCALE GENOMIC DNA]</scope>
    <source>
        <strain evidence="1 2">DSM 45430</strain>
    </source>
</reference>
<organism evidence="1 2">
    <name type="scientific">Micromonospora endophytica</name>
    <dbReference type="NCBI Taxonomy" id="515350"/>
    <lineage>
        <taxon>Bacteria</taxon>
        <taxon>Bacillati</taxon>
        <taxon>Actinomycetota</taxon>
        <taxon>Actinomycetes</taxon>
        <taxon>Micromonosporales</taxon>
        <taxon>Micromonosporaceae</taxon>
        <taxon>Micromonospora</taxon>
    </lineage>
</organism>
<dbReference type="RefSeq" id="WP_146603599.1">
    <property type="nucleotide sequence ID" value="NZ_AP023358.1"/>
</dbReference>
<name>A0A2W2BDI1_9ACTN</name>
<gene>
    <name evidence="1" type="ORF">C1I93_28385</name>
</gene>
<evidence type="ECO:0000313" key="2">
    <source>
        <dbReference type="Proteomes" id="UP000248627"/>
    </source>
</evidence>
<proteinExistence type="predicted"/>
<dbReference type="Proteomes" id="UP000248627">
    <property type="component" value="Unassembled WGS sequence"/>
</dbReference>
<comment type="caution">
    <text evidence="1">The sequence shown here is derived from an EMBL/GenBank/DDBJ whole genome shotgun (WGS) entry which is preliminary data.</text>
</comment>
<sequence>MLLAVDARREWSAYGFVGLLLLLGVLAAIPAACVGSPEFRLTVLVTQAIGAGIVALALYDTADKRALWAYALAALAAVALPASRPALNRTTVVGVAMAFVFTIGASAPALAWSGSQPEVLVCVRPDVPVDELVRESRRFDPHQVIAGFGFDGPHTSCLEVLFDPGATARDADDVARRYSSDPRVMSVSRTG</sequence>